<comment type="caution">
    <text evidence="1">The sequence shown here is derived from an EMBL/GenBank/DDBJ whole genome shotgun (WGS) entry which is preliminary data.</text>
</comment>
<gene>
    <name evidence="1" type="ORF">CEXT_365521</name>
</gene>
<name>A0AAV4UYG7_CAEEX</name>
<keyword evidence="2" id="KW-1185">Reference proteome</keyword>
<reference evidence="1 2" key="1">
    <citation type="submission" date="2021-06" db="EMBL/GenBank/DDBJ databases">
        <title>Caerostris extrusa draft genome.</title>
        <authorList>
            <person name="Kono N."/>
            <person name="Arakawa K."/>
        </authorList>
    </citation>
    <scope>NUCLEOTIDE SEQUENCE [LARGE SCALE GENOMIC DNA]</scope>
</reference>
<proteinExistence type="predicted"/>
<sequence>MHHCTRKEIESRDSFPLPQHKSHYLLKIRRLKLEEPCTRISTVKLNTIRGFSQNGEMKEKTRYFLKSAQFTNDDDGAALCLRESKTDI</sequence>
<accession>A0AAV4UYG7</accession>
<protein>
    <submittedName>
        <fullName evidence="1">Uncharacterized protein</fullName>
    </submittedName>
</protein>
<organism evidence="1 2">
    <name type="scientific">Caerostris extrusa</name>
    <name type="common">Bark spider</name>
    <name type="synonym">Caerostris bankana</name>
    <dbReference type="NCBI Taxonomy" id="172846"/>
    <lineage>
        <taxon>Eukaryota</taxon>
        <taxon>Metazoa</taxon>
        <taxon>Ecdysozoa</taxon>
        <taxon>Arthropoda</taxon>
        <taxon>Chelicerata</taxon>
        <taxon>Arachnida</taxon>
        <taxon>Araneae</taxon>
        <taxon>Araneomorphae</taxon>
        <taxon>Entelegynae</taxon>
        <taxon>Araneoidea</taxon>
        <taxon>Araneidae</taxon>
        <taxon>Caerostris</taxon>
    </lineage>
</organism>
<dbReference type="AlphaFoldDB" id="A0AAV4UYG7"/>
<evidence type="ECO:0000313" key="2">
    <source>
        <dbReference type="Proteomes" id="UP001054945"/>
    </source>
</evidence>
<dbReference type="Proteomes" id="UP001054945">
    <property type="component" value="Unassembled WGS sequence"/>
</dbReference>
<evidence type="ECO:0000313" key="1">
    <source>
        <dbReference type="EMBL" id="GIY62699.1"/>
    </source>
</evidence>
<dbReference type="EMBL" id="BPLR01013654">
    <property type="protein sequence ID" value="GIY62699.1"/>
    <property type="molecule type" value="Genomic_DNA"/>
</dbReference>